<evidence type="ECO:0000256" key="1">
    <source>
        <dbReference type="ARBA" id="ARBA00007613"/>
    </source>
</evidence>
<name>K6ZH40_9ALTE</name>
<sequence length="452" mass="50169">MYTNKPATLLLLAVTCGLVACSSQPNYKAKDTEQLLNQHEQWQYRQQGAEHVSYLTDLVKIDGLEPIIAQALANNPSYNQMHVALKLAYAQRQVTAASQWFSVDADFNAQRSKDEGTQYSSSLGVSWEADVWQKNADSVSAQDMTIVSSQADYQGARDTLVASVMRTYLNIILRQNLLNIEQQRLVVLQNNEQSIIERYQFGLGDLEALDTARTSTASTRATIADYAEQIAQSKRAIEVLAGVDTLDDFSVSLTMPEVLQPLANFPEQDLSRRPDLQSAFYQIEAKRYLVDVSYKALLPSITLSASLSDLAKTPSQALLTSPVWSLLGNLSAPLFQGGALRAQVDIAKLNAEQAFWNYQDILLTAVNEVEDTLGQEQSLNTQQEQLKLALQSAQRSFSNYQSKYQQGLVDILDLLTVQQTVYDLQVQLAQLHYTLQTNRIDLGLALGLGVSS</sequence>
<dbReference type="EMBL" id="BAER01000127">
    <property type="protein sequence ID" value="GAC35296.1"/>
    <property type="molecule type" value="Genomic_DNA"/>
</dbReference>
<dbReference type="SUPFAM" id="SSF56954">
    <property type="entry name" value="Outer membrane efflux proteins (OEP)"/>
    <property type="match status" value="1"/>
</dbReference>
<accession>K6ZH40</accession>
<comment type="similarity">
    <text evidence="1">Belongs to the outer membrane factor (OMF) (TC 1.B.17) family.</text>
</comment>
<evidence type="ECO:0000313" key="4">
    <source>
        <dbReference type="Proteomes" id="UP000006322"/>
    </source>
</evidence>
<keyword evidence="3" id="KW-0449">Lipoprotein</keyword>
<dbReference type="STRING" id="1129793.GPLA_4417"/>
<organism evidence="3 4">
    <name type="scientific">Paraglaciecola polaris LMG 21857</name>
    <dbReference type="NCBI Taxonomy" id="1129793"/>
    <lineage>
        <taxon>Bacteria</taxon>
        <taxon>Pseudomonadati</taxon>
        <taxon>Pseudomonadota</taxon>
        <taxon>Gammaproteobacteria</taxon>
        <taxon>Alteromonadales</taxon>
        <taxon>Alteromonadaceae</taxon>
        <taxon>Paraglaciecola</taxon>
    </lineage>
</organism>
<feature type="signal peptide" evidence="2">
    <location>
        <begin position="1"/>
        <end position="20"/>
    </location>
</feature>
<evidence type="ECO:0000313" key="3">
    <source>
        <dbReference type="EMBL" id="GAC35296.1"/>
    </source>
</evidence>
<dbReference type="OrthoDB" id="9770517at2"/>
<dbReference type="PROSITE" id="PS51257">
    <property type="entry name" value="PROKAR_LIPOPROTEIN"/>
    <property type="match status" value="1"/>
</dbReference>
<gene>
    <name evidence="3" type="ORF">GPLA_4417</name>
</gene>
<keyword evidence="4" id="KW-1185">Reference proteome</keyword>
<dbReference type="Gene3D" id="2.20.200.10">
    <property type="entry name" value="Outer membrane efflux proteins (OEP)"/>
    <property type="match status" value="1"/>
</dbReference>
<dbReference type="InterPro" id="IPR010131">
    <property type="entry name" value="MdtP/NodT-like"/>
</dbReference>
<proteinExistence type="inferred from homology"/>
<keyword evidence="2" id="KW-0732">Signal</keyword>
<dbReference type="Gene3D" id="1.20.1600.10">
    <property type="entry name" value="Outer membrane efflux proteins (OEP)"/>
    <property type="match status" value="1"/>
</dbReference>
<dbReference type="RefSeq" id="WP_007107059.1">
    <property type="nucleotide sequence ID" value="NZ_BAER01000127.1"/>
</dbReference>
<protein>
    <submittedName>
        <fullName evidence="3">RND efflux system, outer membrane lipoprotein, NodT family protein</fullName>
    </submittedName>
</protein>
<dbReference type="Proteomes" id="UP000006322">
    <property type="component" value="Unassembled WGS sequence"/>
</dbReference>
<dbReference type="Pfam" id="PF02321">
    <property type="entry name" value="OEP"/>
    <property type="match status" value="2"/>
</dbReference>
<dbReference type="AlphaFoldDB" id="K6ZH40"/>
<dbReference type="PANTHER" id="PTHR30203:SF32">
    <property type="entry name" value="CATION EFFLUX SYSTEM PROTEIN CUSC"/>
    <property type="match status" value="1"/>
</dbReference>
<dbReference type="PANTHER" id="PTHR30203">
    <property type="entry name" value="OUTER MEMBRANE CATION EFFLUX PROTEIN"/>
    <property type="match status" value="1"/>
</dbReference>
<comment type="caution">
    <text evidence="3">The sequence shown here is derived from an EMBL/GenBank/DDBJ whole genome shotgun (WGS) entry which is preliminary data.</text>
</comment>
<evidence type="ECO:0000256" key="2">
    <source>
        <dbReference type="SAM" id="SignalP"/>
    </source>
</evidence>
<dbReference type="InterPro" id="IPR003423">
    <property type="entry name" value="OMP_efflux"/>
</dbReference>
<dbReference type="GO" id="GO:0015562">
    <property type="term" value="F:efflux transmembrane transporter activity"/>
    <property type="evidence" value="ECO:0007669"/>
    <property type="project" value="InterPro"/>
</dbReference>
<reference evidence="4" key="1">
    <citation type="journal article" date="2014" name="Environ. Microbiol.">
        <title>Comparative genomics of the marine bacterial genus Glaciecola reveals the high degree of genomic diversity and genomic characteristic for cold adaptation.</title>
        <authorList>
            <person name="Qin Q.L."/>
            <person name="Xie B.B."/>
            <person name="Yu Y."/>
            <person name="Shu Y.L."/>
            <person name="Rong J.C."/>
            <person name="Zhang Y.J."/>
            <person name="Zhao D.L."/>
            <person name="Chen X.L."/>
            <person name="Zhang X.Y."/>
            <person name="Chen B."/>
            <person name="Zhou B.C."/>
            <person name="Zhang Y.Z."/>
        </authorList>
    </citation>
    <scope>NUCLEOTIDE SEQUENCE [LARGE SCALE GENOMIC DNA]</scope>
    <source>
        <strain evidence="4">LMG 21857</strain>
    </source>
</reference>
<feature type="chain" id="PRO_5003900921" evidence="2">
    <location>
        <begin position="21"/>
        <end position="452"/>
    </location>
</feature>